<dbReference type="Pfam" id="PF05368">
    <property type="entry name" value="NmrA"/>
    <property type="match status" value="1"/>
</dbReference>
<keyword evidence="3" id="KW-1185">Reference proteome</keyword>
<evidence type="ECO:0000313" key="2">
    <source>
        <dbReference type="EMBL" id="OZJ02876.1"/>
    </source>
</evidence>
<dbReference type="InterPro" id="IPR036291">
    <property type="entry name" value="NAD(P)-bd_dom_sf"/>
</dbReference>
<dbReference type="InterPro" id="IPR008030">
    <property type="entry name" value="NmrA-like"/>
</dbReference>
<reference evidence="2 3" key="1">
    <citation type="journal article" date="2017" name="Mycologia">
        <title>Bifiguratus adelaidae, gen. et sp. nov., a new member of Mucoromycotina in endophytic and soil-dwelling habitats.</title>
        <authorList>
            <person name="Torres-Cruz T.J."/>
            <person name="Billingsley Tobias T.L."/>
            <person name="Almatruk M."/>
            <person name="Hesse C."/>
            <person name="Kuske C.R."/>
            <person name="Desiro A."/>
            <person name="Benucci G.M."/>
            <person name="Bonito G."/>
            <person name="Stajich J.E."/>
            <person name="Dunlap C."/>
            <person name="Arnold A.E."/>
            <person name="Porras-Alfaro A."/>
        </authorList>
    </citation>
    <scope>NUCLEOTIDE SEQUENCE [LARGE SCALE GENOMIC DNA]</scope>
    <source>
        <strain evidence="2 3">AZ0501</strain>
    </source>
</reference>
<dbReference type="Proteomes" id="UP000242875">
    <property type="component" value="Unassembled WGS sequence"/>
</dbReference>
<dbReference type="InterPro" id="IPR051604">
    <property type="entry name" value="Ergot_Alk_Oxidoreductase"/>
</dbReference>
<dbReference type="SUPFAM" id="SSF51735">
    <property type="entry name" value="NAD(P)-binding Rossmann-fold domains"/>
    <property type="match status" value="1"/>
</dbReference>
<accession>A0A261XWX3</accession>
<dbReference type="PANTHER" id="PTHR43162:SF1">
    <property type="entry name" value="PRESTALK A DIFFERENTIATION PROTEIN A"/>
    <property type="match status" value="1"/>
</dbReference>
<dbReference type="OrthoDB" id="10254221at2759"/>
<dbReference type="Gene3D" id="3.40.50.720">
    <property type="entry name" value="NAD(P)-binding Rossmann-like Domain"/>
    <property type="match status" value="1"/>
</dbReference>
<organism evidence="2 3">
    <name type="scientific">Bifiguratus adelaidae</name>
    <dbReference type="NCBI Taxonomy" id="1938954"/>
    <lineage>
        <taxon>Eukaryota</taxon>
        <taxon>Fungi</taxon>
        <taxon>Fungi incertae sedis</taxon>
        <taxon>Mucoromycota</taxon>
        <taxon>Mucoromycotina</taxon>
        <taxon>Endogonomycetes</taxon>
        <taxon>Endogonales</taxon>
        <taxon>Endogonales incertae sedis</taxon>
        <taxon>Bifiguratus</taxon>
    </lineage>
</organism>
<evidence type="ECO:0000259" key="1">
    <source>
        <dbReference type="Pfam" id="PF05368"/>
    </source>
</evidence>
<dbReference type="AlphaFoldDB" id="A0A261XWX3"/>
<evidence type="ECO:0000313" key="3">
    <source>
        <dbReference type="Proteomes" id="UP000242875"/>
    </source>
</evidence>
<protein>
    <recommendedName>
        <fullName evidence="1">NmrA-like domain-containing protein</fullName>
    </recommendedName>
</protein>
<proteinExistence type="predicted"/>
<dbReference type="EMBL" id="MVBO01000119">
    <property type="protein sequence ID" value="OZJ02876.1"/>
    <property type="molecule type" value="Genomic_DNA"/>
</dbReference>
<dbReference type="PANTHER" id="PTHR43162">
    <property type="match status" value="1"/>
</dbReference>
<name>A0A261XWX3_9FUNG</name>
<gene>
    <name evidence="2" type="ORF">BZG36_03791</name>
</gene>
<comment type="caution">
    <text evidence="2">The sequence shown here is derived from an EMBL/GenBank/DDBJ whole genome shotgun (WGS) entry which is preliminary data.</text>
</comment>
<feature type="domain" description="NmrA-like" evidence="1">
    <location>
        <begin position="11"/>
        <end position="191"/>
    </location>
</feature>
<sequence>MFGLGRDSPQAHIRVIGRDKRALEDLKRLGAEVMQVDYENQESVEAAMRSCDWVIIVPDDDASRVDHGRRVIDAAQSARVQNCILLSLAAVDRGRQKNLQYIAQYGDLEDHVKQKFQQGRYCIVRNDFFQQYLYLWIAMMQRDKTIRMSLRDGDKFAPVNVEDIGHALLLIVMDKRDDINMMIANHQQVLHFTGPKVMTVKDLVEKLNRSVRDMNMSYSETSRDDLRQYLQALRREEDARYMRSMARNEEDDPSRPQIEHLTDAFIETMLDVFELIKTGSVNIVTDELEKILGRKPMDISDFFTNHREDFDPNMNRK</sequence>